<dbReference type="Proteomes" id="UP000325763">
    <property type="component" value="Chromosome"/>
</dbReference>
<feature type="chain" id="PRO_5041596550" evidence="2">
    <location>
        <begin position="32"/>
        <end position="128"/>
    </location>
</feature>
<dbReference type="Proteomes" id="UP000031526">
    <property type="component" value="Chromosome"/>
</dbReference>
<evidence type="ECO:0000313" key="3">
    <source>
        <dbReference type="EMBL" id="AJE44245.1"/>
    </source>
</evidence>
<evidence type="ECO:0000256" key="1">
    <source>
        <dbReference type="SAM" id="MobiDB-lite"/>
    </source>
</evidence>
<organism evidence="3 5">
    <name type="scientific">Streptomyces nodosus</name>
    <dbReference type="NCBI Taxonomy" id="40318"/>
    <lineage>
        <taxon>Bacteria</taxon>
        <taxon>Bacillati</taxon>
        <taxon>Actinomycetota</taxon>
        <taxon>Actinomycetes</taxon>
        <taxon>Kitasatosporales</taxon>
        <taxon>Streptomycetaceae</taxon>
        <taxon>Streptomyces</taxon>
    </lineage>
</organism>
<dbReference type="AlphaFoldDB" id="A0A0B5DSI8"/>
<protein>
    <submittedName>
        <fullName evidence="3">Uncharacterized protein</fullName>
    </submittedName>
</protein>
<reference evidence="5" key="1">
    <citation type="submission" date="2014-09" db="EMBL/GenBank/DDBJ databases">
        <title>Sequence of the Streptomyces nodosus genome.</title>
        <authorList>
            <person name="Sweeney P."/>
            <person name="Stephens N."/>
            <person name="Murphy C."/>
            <person name="Caffrey P."/>
        </authorList>
    </citation>
    <scope>NUCLEOTIDE SEQUENCE [LARGE SCALE GENOMIC DNA]</scope>
    <source>
        <strain evidence="5">ATCC 14899</strain>
    </source>
</reference>
<reference evidence="4 6" key="3">
    <citation type="submission" date="2017-09" db="EMBL/GenBank/DDBJ databases">
        <title>Streptomyces genome completion.</title>
        <authorList>
            <person name="Lee N."/>
            <person name="Cho B.-K."/>
        </authorList>
    </citation>
    <scope>NUCLEOTIDE SEQUENCE [LARGE SCALE GENOMIC DNA]</scope>
    <source>
        <strain evidence="4 6">ATCC 14899</strain>
    </source>
</reference>
<gene>
    <name evidence="4" type="ORF">CP978_33105</name>
    <name evidence="3" type="ORF">SNOD_32870</name>
</gene>
<sequence>MKKFMRHMAAAGVSTALAGSVFFVAGGTASAATGQVHEHVPSRTVVVQDAQAPTAHDESLGGSGVRSAHRSDSRDHGGEGIVVHVRLHTGEHSVSARIDPWIADQLVLADPWIRDQLVLFGAGAGLGV</sequence>
<feature type="region of interest" description="Disordered" evidence="1">
    <location>
        <begin position="50"/>
        <end position="78"/>
    </location>
</feature>
<feature type="compositionally biased region" description="Basic and acidic residues" evidence="1">
    <location>
        <begin position="69"/>
        <end position="78"/>
    </location>
</feature>
<keyword evidence="5" id="KW-1185">Reference proteome</keyword>
<keyword evidence="2" id="KW-0732">Signal</keyword>
<name>A0A0B5DSI8_9ACTN</name>
<evidence type="ECO:0000313" key="6">
    <source>
        <dbReference type="Proteomes" id="UP000325763"/>
    </source>
</evidence>
<feature type="signal peptide" evidence="2">
    <location>
        <begin position="1"/>
        <end position="31"/>
    </location>
</feature>
<accession>A0A0B5DSI8</accession>
<evidence type="ECO:0000256" key="2">
    <source>
        <dbReference type="SAM" id="SignalP"/>
    </source>
</evidence>
<dbReference type="EMBL" id="CP009313">
    <property type="protein sequence ID" value="AJE44245.1"/>
    <property type="molecule type" value="Genomic_DNA"/>
</dbReference>
<dbReference type="HOGENOM" id="CLU_1958395_0_0_11"/>
<evidence type="ECO:0000313" key="4">
    <source>
        <dbReference type="EMBL" id="QEV42741.1"/>
    </source>
</evidence>
<reference evidence="3 5" key="2">
    <citation type="journal article" date="2016" name="Appl. Microbiol. Biotechnol.">
        <title>Exploiting the genome sequence of Streptomyces nodosus for enhanced antibiotic production.</title>
        <authorList>
            <person name="Sweeney P."/>
            <person name="Murphy C.D."/>
            <person name="Caffrey P."/>
        </authorList>
    </citation>
    <scope>NUCLEOTIDE SEQUENCE [LARGE SCALE GENOMIC DNA]</scope>
    <source>
        <strain evidence="3 5">ATCC 14899</strain>
    </source>
</reference>
<dbReference type="EMBL" id="CP023747">
    <property type="protein sequence ID" value="QEV42741.1"/>
    <property type="molecule type" value="Genomic_DNA"/>
</dbReference>
<proteinExistence type="predicted"/>
<dbReference type="KEGG" id="snq:CP978_33105"/>
<evidence type="ECO:0000313" key="5">
    <source>
        <dbReference type="Proteomes" id="UP000031526"/>
    </source>
</evidence>
<dbReference type="RefSeq" id="WP_043447194.1">
    <property type="nucleotide sequence ID" value="NZ_CP009313.1"/>
</dbReference>